<dbReference type="Proteomes" id="UP000470771">
    <property type="component" value="Unassembled WGS sequence"/>
</dbReference>
<evidence type="ECO:0000313" key="1">
    <source>
        <dbReference type="EMBL" id="NBG67091.1"/>
    </source>
</evidence>
<keyword evidence="2" id="KW-1185">Reference proteome</keyword>
<evidence type="ECO:0000313" key="2">
    <source>
        <dbReference type="Proteomes" id="UP000470771"/>
    </source>
</evidence>
<proteinExistence type="predicted"/>
<organism evidence="1 2">
    <name type="scientific">Acidiluteibacter ferrifornacis</name>
    <dbReference type="NCBI Taxonomy" id="2692424"/>
    <lineage>
        <taxon>Bacteria</taxon>
        <taxon>Pseudomonadati</taxon>
        <taxon>Bacteroidota</taxon>
        <taxon>Flavobacteriia</taxon>
        <taxon>Flavobacteriales</taxon>
        <taxon>Cryomorphaceae</taxon>
        <taxon>Acidiluteibacter</taxon>
    </lineage>
</organism>
<sequence>MCTLTYIPKPEGDFLLTSNRDESQERLPATFPVYQTIIGKSVLFPQDGNAKGTWLALSEHRVVSLLNGAFKKHKHEPPYRKSRGIVLLDCFEYTSFEQFTFDYDFSGIEPFTIICLDQIQDEIEMIEFRWDGVLTHFKHLKPDLPHIYSSAPLYPKAVRLQRESMFSKFMQESSTRNREEMVKFHRFGGDQNLPNIRLDASNFVHTVSISSIEKNSRGLTMHYHDLKQDATIVEKFK</sequence>
<protein>
    <recommendedName>
        <fullName evidence="3">NRDE family protein</fullName>
    </recommendedName>
</protein>
<comment type="caution">
    <text evidence="1">The sequence shown here is derived from an EMBL/GenBank/DDBJ whole genome shotgun (WGS) entry which is preliminary data.</text>
</comment>
<accession>A0A6N9NNW4</accession>
<name>A0A6N9NNW4_9FLAO</name>
<dbReference type="Pfam" id="PF05742">
    <property type="entry name" value="TANGO2"/>
    <property type="match status" value="1"/>
</dbReference>
<dbReference type="AlphaFoldDB" id="A0A6N9NNW4"/>
<evidence type="ECO:0008006" key="3">
    <source>
        <dbReference type="Google" id="ProtNLM"/>
    </source>
</evidence>
<dbReference type="InterPro" id="IPR008551">
    <property type="entry name" value="TANGO2"/>
</dbReference>
<reference evidence="1 2" key="1">
    <citation type="submission" date="2019-12" db="EMBL/GenBank/DDBJ databases">
        <authorList>
            <person name="Zhao J."/>
        </authorList>
    </citation>
    <scope>NUCLEOTIDE SEQUENCE [LARGE SCALE GENOMIC DNA]</scope>
    <source>
        <strain evidence="1 2">S-15</strain>
    </source>
</reference>
<dbReference type="EMBL" id="WWNE01000012">
    <property type="protein sequence ID" value="NBG67091.1"/>
    <property type="molecule type" value="Genomic_DNA"/>
</dbReference>
<gene>
    <name evidence="1" type="ORF">GQN54_13260</name>
</gene>
<dbReference type="RefSeq" id="WP_160634039.1">
    <property type="nucleotide sequence ID" value="NZ_WWNE01000012.1"/>
</dbReference>